<keyword evidence="3" id="KW-1185">Reference proteome</keyword>
<organism evidence="2 3">
    <name type="scientific">Collybiopsis luxurians FD-317 M1</name>
    <dbReference type="NCBI Taxonomy" id="944289"/>
    <lineage>
        <taxon>Eukaryota</taxon>
        <taxon>Fungi</taxon>
        <taxon>Dikarya</taxon>
        <taxon>Basidiomycota</taxon>
        <taxon>Agaricomycotina</taxon>
        <taxon>Agaricomycetes</taxon>
        <taxon>Agaricomycetidae</taxon>
        <taxon>Agaricales</taxon>
        <taxon>Marasmiineae</taxon>
        <taxon>Omphalotaceae</taxon>
        <taxon>Collybiopsis</taxon>
        <taxon>Collybiopsis luxurians</taxon>
    </lineage>
</organism>
<gene>
    <name evidence="2" type="ORF">GYMLUDRAFT_251083</name>
</gene>
<dbReference type="HOGENOM" id="CLU_804238_0_0_1"/>
<feature type="region of interest" description="Disordered" evidence="1">
    <location>
        <begin position="28"/>
        <end position="53"/>
    </location>
</feature>
<reference evidence="2 3" key="1">
    <citation type="submission" date="2014-04" db="EMBL/GenBank/DDBJ databases">
        <title>Evolutionary Origins and Diversification of the Mycorrhizal Mutualists.</title>
        <authorList>
            <consortium name="DOE Joint Genome Institute"/>
            <consortium name="Mycorrhizal Genomics Consortium"/>
            <person name="Kohler A."/>
            <person name="Kuo A."/>
            <person name="Nagy L.G."/>
            <person name="Floudas D."/>
            <person name="Copeland A."/>
            <person name="Barry K.W."/>
            <person name="Cichocki N."/>
            <person name="Veneault-Fourrey C."/>
            <person name="LaButti K."/>
            <person name="Lindquist E.A."/>
            <person name="Lipzen A."/>
            <person name="Lundell T."/>
            <person name="Morin E."/>
            <person name="Murat C."/>
            <person name="Riley R."/>
            <person name="Ohm R."/>
            <person name="Sun H."/>
            <person name="Tunlid A."/>
            <person name="Henrissat B."/>
            <person name="Grigoriev I.V."/>
            <person name="Hibbett D.S."/>
            <person name="Martin F."/>
        </authorList>
    </citation>
    <scope>NUCLEOTIDE SEQUENCE [LARGE SCALE GENOMIC DNA]</scope>
    <source>
        <strain evidence="2 3">FD-317 M1</strain>
    </source>
</reference>
<dbReference type="Proteomes" id="UP000053593">
    <property type="component" value="Unassembled WGS sequence"/>
</dbReference>
<accession>A0A0D0BDK0</accession>
<dbReference type="EMBL" id="KN834840">
    <property type="protein sequence ID" value="KIK52591.1"/>
    <property type="molecule type" value="Genomic_DNA"/>
</dbReference>
<evidence type="ECO:0000256" key="1">
    <source>
        <dbReference type="SAM" id="MobiDB-lite"/>
    </source>
</evidence>
<sequence length="345" mass="38827">MLTRNQSKAVRLNLDLLDLLEEAERDRLLRQESGYESDESQDGAGDEDDDEDQHLHTLDPEFLHTLEELEYDIFLGDLTGEDTESDSDGPDPPSNSSCPRHIPSLFLSANPVHPTLYPPSPMPLLKIDPLSTRKQKCQARNKAQMDKKLNSKFTAKQMYHRRGDFVAQTIGYSHGGGQTSPSNTKHTQRDGQVLETLLSNDAVQCVSGLVNSGYRRFCPEMYAEYQANDEALRTSDPTLRKNFPNSVFAATTFNLGPQTITPDHVGHGNNGPGGCTITSAGYQRWRACALGPWYCHSIPSRLVHNHPIRYTPPFQPSYTARREMILYHSILCRSSVPIRRQQNEE</sequence>
<name>A0A0D0BDK0_9AGAR</name>
<evidence type="ECO:0000313" key="2">
    <source>
        <dbReference type="EMBL" id="KIK52591.1"/>
    </source>
</evidence>
<feature type="region of interest" description="Disordered" evidence="1">
    <location>
        <begin position="78"/>
        <end position="102"/>
    </location>
</feature>
<evidence type="ECO:0000313" key="3">
    <source>
        <dbReference type="Proteomes" id="UP000053593"/>
    </source>
</evidence>
<dbReference type="AlphaFoldDB" id="A0A0D0BDK0"/>
<feature type="compositionally biased region" description="Acidic residues" evidence="1">
    <location>
        <begin position="79"/>
        <end position="89"/>
    </location>
</feature>
<dbReference type="OrthoDB" id="3202607at2759"/>
<protein>
    <submittedName>
        <fullName evidence="2">Unplaced genomic scaffold GYMLUscaffold_92, whole genome shotgun sequence</fullName>
    </submittedName>
</protein>
<feature type="compositionally biased region" description="Acidic residues" evidence="1">
    <location>
        <begin position="35"/>
        <end position="52"/>
    </location>
</feature>
<proteinExistence type="predicted"/>